<evidence type="ECO:0000256" key="2">
    <source>
        <dbReference type="SAM" id="Phobius"/>
    </source>
</evidence>
<proteinExistence type="predicted"/>
<feature type="compositionally biased region" description="Basic and acidic residues" evidence="1">
    <location>
        <begin position="28"/>
        <end position="37"/>
    </location>
</feature>
<accession>A0ABR3VTM7</accession>
<gene>
    <name evidence="3" type="ORF">VTK73DRAFT_1314</name>
</gene>
<dbReference type="EMBL" id="JAZHXJ010001313">
    <property type="protein sequence ID" value="KAL1845025.1"/>
    <property type="molecule type" value="Genomic_DNA"/>
</dbReference>
<keyword evidence="2" id="KW-1133">Transmembrane helix</keyword>
<keyword evidence="2" id="KW-0472">Membrane</keyword>
<evidence type="ECO:0000313" key="3">
    <source>
        <dbReference type="EMBL" id="KAL1845025.1"/>
    </source>
</evidence>
<feature type="region of interest" description="Disordered" evidence="1">
    <location>
        <begin position="1"/>
        <end position="38"/>
    </location>
</feature>
<name>A0ABR3VTM7_9PEZI</name>
<sequence>MDDQEKAAESHVEVASQTSPDPDLVKPPAERDDKFDGDVDLAGPGDAIYLIPTPSPDPRDPLNLPLYRKLVVLAIVASFSAVGLTMVSGLGALLGLFIPGYVAEGRTVDDITRGQPL</sequence>
<evidence type="ECO:0000256" key="1">
    <source>
        <dbReference type="SAM" id="MobiDB-lite"/>
    </source>
</evidence>
<organism evidence="3 4">
    <name type="scientific">Phialemonium thermophilum</name>
    <dbReference type="NCBI Taxonomy" id="223376"/>
    <lineage>
        <taxon>Eukaryota</taxon>
        <taxon>Fungi</taxon>
        <taxon>Dikarya</taxon>
        <taxon>Ascomycota</taxon>
        <taxon>Pezizomycotina</taxon>
        <taxon>Sordariomycetes</taxon>
        <taxon>Sordariomycetidae</taxon>
        <taxon>Cephalothecales</taxon>
        <taxon>Cephalothecaceae</taxon>
        <taxon>Phialemonium</taxon>
    </lineage>
</organism>
<comment type="caution">
    <text evidence="3">The sequence shown here is derived from an EMBL/GenBank/DDBJ whole genome shotgun (WGS) entry which is preliminary data.</text>
</comment>
<feature type="transmembrane region" description="Helical" evidence="2">
    <location>
        <begin position="70"/>
        <end position="98"/>
    </location>
</feature>
<keyword evidence="2" id="KW-0812">Transmembrane</keyword>
<feature type="compositionally biased region" description="Basic and acidic residues" evidence="1">
    <location>
        <begin position="1"/>
        <end position="12"/>
    </location>
</feature>
<dbReference type="Proteomes" id="UP001586593">
    <property type="component" value="Unassembled WGS sequence"/>
</dbReference>
<reference evidence="3 4" key="1">
    <citation type="journal article" date="2024" name="Commun. Biol.">
        <title>Comparative genomic analysis of thermophilic fungi reveals convergent evolutionary adaptations and gene losses.</title>
        <authorList>
            <person name="Steindorff A.S."/>
            <person name="Aguilar-Pontes M.V."/>
            <person name="Robinson A.J."/>
            <person name="Andreopoulos B."/>
            <person name="LaButti K."/>
            <person name="Kuo A."/>
            <person name="Mondo S."/>
            <person name="Riley R."/>
            <person name="Otillar R."/>
            <person name="Haridas S."/>
            <person name="Lipzen A."/>
            <person name="Grimwood J."/>
            <person name="Schmutz J."/>
            <person name="Clum A."/>
            <person name="Reid I.D."/>
            <person name="Moisan M.C."/>
            <person name="Butler G."/>
            <person name="Nguyen T.T.M."/>
            <person name="Dewar K."/>
            <person name="Conant G."/>
            <person name="Drula E."/>
            <person name="Henrissat B."/>
            <person name="Hansel C."/>
            <person name="Singer S."/>
            <person name="Hutchinson M.I."/>
            <person name="de Vries R.P."/>
            <person name="Natvig D.O."/>
            <person name="Powell A.J."/>
            <person name="Tsang A."/>
            <person name="Grigoriev I.V."/>
        </authorList>
    </citation>
    <scope>NUCLEOTIDE SEQUENCE [LARGE SCALE GENOMIC DNA]</scope>
    <source>
        <strain evidence="3 4">ATCC 24622</strain>
    </source>
</reference>
<keyword evidence="4" id="KW-1185">Reference proteome</keyword>
<protein>
    <submittedName>
        <fullName evidence="3">Uncharacterized protein</fullName>
    </submittedName>
</protein>
<evidence type="ECO:0000313" key="4">
    <source>
        <dbReference type="Proteomes" id="UP001586593"/>
    </source>
</evidence>